<name>A0A6C0PAA3_9BACL</name>
<evidence type="ECO:0008006" key="3">
    <source>
        <dbReference type="Google" id="ProtNLM"/>
    </source>
</evidence>
<accession>A0A6C0PAA3</accession>
<geneLocation type="plasmid" evidence="1 2">
    <name>unnamed1</name>
</geneLocation>
<keyword evidence="2" id="KW-1185">Reference proteome</keyword>
<dbReference type="AlphaFoldDB" id="A0A6C0PAA3"/>
<proteinExistence type="predicted"/>
<gene>
    <name evidence="1" type="ORF">GZH47_31830</name>
</gene>
<evidence type="ECO:0000313" key="2">
    <source>
        <dbReference type="Proteomes" id="UP000479114"/>
    </source>
</evidence>
<sequence>MLEPIQIFCASCKQLKWRVTEKQTLFPKESFPISVCFDCEEEILSKLNDFLNKKGTKENE</sequence>
<dbReference type="KEGG" id="prz:GZH47_31830"/>
<dbReference type="Proteomes" id="UP000479114">
    <property type="component" value="Plasmid unnamed1"/>
</dbReference>
<dbReference type="EMBL" id="CP048287">
    <property type="protein sequence ID" value="QHW35487.1"/>
    <property type="molecule type" value="Genomic_DNA"/>
</dbReference>
<protein>
    <recommendedName>
        <fullName evidence="3">DUF2197 domain-containing protein</fullName>
    </recommendedName>
</protein>
<reference evidence="1 2" key="1">
    <citation type="submission" date="2020-02" db="EMBL/GenBank/DDBJ databases">
        <title>Paenibacillus sp. nov., isolated from rhizosphere soil of tomato.</title>
        <authorList>
            <person name="Weon H.-Y."/>
            <person name="Lee S.A."/>
        </authorList>
    </citation>
    <scope>NUCLEOTIDE SEQUENCE [LARGE SCALE GENOMIC DNA]</scope>
    <source>
        <strain evidence="1 2">14171R-81</strain>
        <plasmid evidence="1 2">unnamed1</plasmid>
    </source>
</reference>
<dbReference type="RefSeq" id="WP_162645633.1">
    <property type="nucleotide sequence ID" value="NZ_CP048287.1"/>
</dbReference>
<evidence type="ECO:0000313" key="1">
    <source>
        <dbReference type="EMBL" id="QHW35487.1"/>
    </source>
</evidence>
<keyword evidence="1" id="KW-0614">Plasmid</keyword>
<organism evidence="1 2">
    <name type="scientific">Paenibacillus rhizovicinus</name>
    <dbReference type="NCBI Taxonomy" id="2704463"/>
    <lineage>
        <taxon>Bacteria</taxon>
        <taxon>Bacillati</taxon>
        <taxon>Bacillota</taxon>
        <taxon>Bacilli</taxon>
        <taxon>Bacillales</taxon>
        <taxon>Paenibacillaceae</taxon>
        <taxon>Paenibacillus</taxon>
    </lineage>
</organism>